<reference evidence="1 2" key="1">
    <citation type="submission" date="2024-09" db="EMBL/GenBank/DDBJ databases">
        <title>A chromosome-level genome assembly of Gray's grenadier anchovy, Coilia grayii.</title>
        <authorList>
            <person name="Fu Z."/>
        </authorList>
    </citation>
    <scope>NUCLEOTIDE SEQUENCE [LARGE SCALE GENOMIC DNA]</scope>
    <source>
        <strain evidence="1">G4</strain>
        <tissue evidence="1">Muscle</tissue>
    </source>
</reference>
<dbReference type="AlphaFoldDB" id="A0ABD1J8R5"/>
<evidence type="ECO:0000313" key="2">
    <source>
        <dbReference type="Proteomes" id="UP001591681"/>
    </source>
</evidence>
<gene>
    <name evidence="1" type="ORF">ACEWY4_022186</name>
</gene>
<protein>
    <submittedName>
        <fullName evidence="1">Uncharacterized protein</fullName>
    </submittedName>
</protein>
<organism evidence="1 2">
    <name type="scientific">Coilia grayii</name>
    <name type="common">Gray's grenadier anchovy</name>
    <dbReference type="NCBI Taxonomy" id="363190"/>
    <lineage>
        <taxon>Eukaryota</taxon>
        <taxon>Metazoa</taxon>
        <taxon>Chordata</taxon>
        <taxon>Craniata</taxon>
        <taxon>Vertebrata</taxon>
        <taxon>Euteleostomi</taxon>
        <taxon>Actinopterygii</taxon>
        <taxon>Neopterygii</taxon>
        <taxon>Teleostei</taxon>
        <taxon>Clupei</taxon>
        <taxon>Clupeiformes</taxon>
        <taxon>Clupeoidei</taxon>
        <taxon>Engraulidae</taxon>
        <taxon>Coilinae</taxon>
        <taxon>Coilia</taxon>
    </lineage>
</organism>
<comment type="caution">
    <text evidence="1">The sequence shown here is derived from an EMBL/GenBank/DDBJ whole genome shotgun (WGS) entry which is preliminary data.</text>
</comment>
<accession>A0ABD1J8R5</accession>
<name>A0ABD1J8R5_9TELE</name>
<proteinExistence type="predicted"/>
<keyword evidence="2" id="KW-1185">Reference proteome</keyword>
<dbReference type="Proteomes" id="UP001591681">
    <property type="component" value="Unassembled WGS sequence"/>
</dbReference>
<dbReference type="EMBL" id="JBHFQA010000019">
    <property type="protein sequence ID" value="KAL2082368.1"/>
    <property type="molecule type" value="Genomic_DNA"/>
</dbReference>
<evidence type="ECO:0000313" key="1">
    <source>
        <dbReference type="EMBL" id="KAL2082368.1"/>
    </source>
</evidence>
<sequence length="133" mass="15536">MAKSRADELYALNTRRETWCRIEADSKFWQRRERRHFSCHLQNSYNVGAQRTVQSVGRTAWMERSPSARLAERKHFEDSSESKIPVSFRNVCATVESAAEYVMTYSTRLKLQDKRSPLCNLQTVNRSSSSRLL</sequence>